<comment type="similarity">
    <text evidence="1">Belongs to the NAD(P)-dependent epimerase/dehydratase family.</text>
</comment>
<dbReference type="InterPro" id="IPR036291">
    <property type="entry name" value="NAD(P)-bd_dom_sf"/>
</dbReference>
<dbReference type="InterPro" id="IPR001509">
    <property type="entry name" value="Epimerase_deHydtase"/>
</dbReference>
<dbReference type="AlphaFoldDB" id="A0A941JP14"/>
<name>A0A941JP14_9CHRO</name>
<gene>
    <name evidence="3" type="ORF">DSM107014_03570</name>
</gene>
<dbReference type="SUPFAM" id="SSF51735">
    <property type="entry name" value="NAD(P)-binding Rossmann-fold domains"/>
    <property type="match status" value="1"/>
</dbReference>
<reference evidence="3" key="1">
    <citation type="submission" date="2021-02" db="EMBL/GenBank/DDBJ databases">
        <title>Metagenome analyses of Stigonema ocellatum DSM 106950, Chlorogloea purpurea SAG 13.99 and Gomphosphaeria aponina DSM 107014.</title>
        <authorList>
            <person name="Marter P."/>
            <person name="Huang S."/>
        </authorList>
    </citation>
    <scope>NUCLEOTIDE SEQUENCE</scope>
    <source>
        <strain evidence="3">JP213</strain>
    </source>
</reference>
<protein>
    <submittedName>
        <fullName evidence="3">NAD-dependent epimerase/dehydratase family protein</fullName>
    </submittedName>
</protein>
<dbReference type="EMBL" id="JADQBC010000016">
    <property type="protein sequence ID" value="MBR8826978.1"/>
    <property type="molecule type" value="Genomic_DNA"/>
</dbReference>
<evidence type="ECO:0000313" key="4">
    <source>
        <dbReference type="Proteomes" id="UP000767446"/>
    </source>
</evidence>
<evidence type="ECO:0000259" key="2">
    <source>
        <dbReference type="Pfam" id="PF01370"/>
    </source>
</evidence>
<dbReference type="PANTHER" id="PTHR43000">
    <property type="entry name" value="DTDP-D-GLUCOSE 4,6-DEHYDRATASE-RELATED"/>
    <property type="match status" value="1"/>
</dbReference>
<proteinExistence type="inferred from homology"/>
<feature type="domain" description="NAD-dependent epimerase/dehydratase" evidence="2">
    <location>
        <begin position="12"/>
        <end position="232"/>
    </location>
</feature>
<comment type="caution">
    <text evidence="3">The sequence shown here is derived from an EMBL/GenBank/DDBJ whole genome shotgun (WGS) entry which is preliminary data.</text>
</comment>
<dbReference type="Gene3D" id="3.40.50.720">
    <property type="entry name" value="NAD(P)-binding Rossmann-like Domain"/>
    <property type="match status" value="1"/>
</dbReference>
<dbReference type="Proteomes" id="UP000767446">
    <property type="component" value="Unassembled WGS sequence"/>
</dbReference>
<sequence>MELNQKNQSSLLVTGATGFIASHLLPILQQQGWEITAAVRNNFSQITTRPMKIIKIGEIDGKTNWKKALQGINIVIHLAARAHILAEEIPNPEAEFMRVNTEGTANLVKQSIEAGVKQFIFISSIGAMASFSEKILTENESCQPDSPYGVSKLKAETALIQQAKNSKMSWTIFRPTLVYGPGNPGNMERLMKLVKLGLPLPFGGIKNRRSLIYVENLVQAIAHSLNHPQAANQTFLLRDSQDISTPELILKIAQKMQKPCQLLPLPPNILKLLGDLGDIGEKLSQKNLPLNSYTINRLLGSLFVDSSHIQNTLKWYPPFTIDYGIEKTIQP</sequence>
<evidence type="ECO:0000313" key="3">
    <source>
        <dbReference type="EMBL" id="MBR8826978.1"/>
    </source>
</evidence>
<dbReference type="Pfam" id="PF01370">
    <property type="entry name" value="Epimerase"/>
    <property type="match status" value="1"/>
</dbReference>
<accession>A0A941JP14</accession>
<organism evidence="3 4">
    <name type="scientific">Gomphosphaeria aponina SAG 52.96 = DSM 107014</name>
    <dbReference type="NCBI Taxonomy" id="1521640"/>
    <lineage>
        <taxon>Bacteria</taxon>
        <taxon>Bacillati</taxon>
        <taxon>Cyanobacteriota</taxon>
        <taxon>Cyanophyceae</taxon>
        <taxon>Oscillatoriophycideae</taxon>
        <taxon>Chroococcales</taxon>
        <taxon>Gomphosphaeriaceae</taxon>
        <taxon>Gomphosphaeria</taxon>
    </lineage>
</organism>
<evidence type="ECO:0000256" key="1">
    <source>
        <dbReference type="ARBA" id="ARBA00007637"/>
    </source>
</evidence>